<dbReference type="GO" id="GO:0016987">
    <property type="term" value="F:sigma factor activity"/>
    <property type="evidence" value="ECO:0007669"/>
    <property type="project" value="UniProtKB-KW"/>
</dbReference>
<gene>
    <name evidence="9" type="ORF">CBR64_09945</name>
</gene>
<reference evidence="9 10" key="1">
    <citation type="submission" date="2017-05" db="EMBL/GenBank/DDBJ databases">
        <authorList>
            <person name="Song R."/>
            <person name="Chenine A.L."/>
            <person name="Ruprecht R.M."/>
        </authorList>
    </citation>
    <scope>NUCLEOTIDE SEQUENCE [LARGE SCALE GENOMIC DNA]</scope>
    <source>
        <strain evidence="9 10">PSBB019</strain>
    </source>
</reference>
<protein>
    <submittedName>
        <fullName evidence="9">RNA polymerase subunit sigma-24</fullName>
    </submittedName>
</protein>
<dbReference type="InterPro" id="IPR007627">
    <property type="entry name" value="RNA_pol_sigma70_r2"/>
</dbReference>
<evidence type="ECO:0000256" key="5">
    <source>
        <dbReference type="SAM" id="MobiDB-lite"/>
    </source>
</evidence>
<evidence type="ECO:0000256" key="4">
    <source>
        <dbReference type="ARBA" id="ARBA00023163"/>
    </source>
</evidence>
<evidence type="ECO:0000313" key="9">
    <source>
        <dbReference type="EMBL" id="ARU51758.1"/>
    </source>
</evidence>
<feature type="domain" description="RNA polymerase sigma-70 region 2" evidence="6">
    <location>
        <begin position="12"/>
        <end position="76"/>
    </location>
</feature>
<dbReference type="Gene3D" id="1.10.10.10">
    <property type="entry name" value="Winged helix-like DNA-binding domain superfamily/Winged helix DNA-binding domain"/>
    <property type="match status" value="1"/>
</dbReference>
<evidence type="ECO:0000256" key="1">
    <source>
        <dbReference type="ARBA" id="ARBA00010641"/>
    </source>
</evidence>
<dbReference type="InterPro" id="IPR013249">
    <property type="entry name" value="RNA_pol_sigma70_r4_t2"/>
</dbReference>
<evidence type="ECO:0000256" key="2">
    <source>
        <dbReference type="ARBA" id="ARBA00023015"/>
    </source>
</evidence>
<dbReference type="InterPro" id="IPR013325">
    <property type="entry name" value="RNA_pol_sigma_r2"/>
</dbReference>
<evidence type="ECO:0000259" key="8">
    <source>
        <dbReference type="Pfam" id="PF20239"/>
    </source>
</evidence>
<name>A0A1Y0HUA5_CELCE</name>
<accession>A0A1Y0HUA5</accession>
<dbReference type="RefSeq" id="WP_087470780.1">
    <property type="nucleotide sequence ID" value="NZ_CP021383.1"/>
</dbReference>
<dbReference type="GO" id="GO:0003677">
    <property type="term" value="F:DNA binding"/>
    <property type="evidence" value="ECO:0007669"/>
    <property type="project" value="InterPro"/>
</dbReference>
<dbReference type="InterPro" id="IPR036388">
    <property type="entry name" value="WH-like_DNA-bd_sf"/>
</dbReference>
<feature type="domain" description="RNA polymerase sigma factor 70 region 4 type 2" evidence="7">
    <location>
        <begin position="140"/>
        <end position="189"/>
    </location>
</feature>
<dbReference type="AlphaFoldDB" id="A0A1Y0HUA5"/>
<dbReference type="Proteomes" id="UP000196228">
    <property type="component" value="Chromosome"/>
</dbReference>
<dbReference type="PANTHER" id="PTHR47756:SF2">
    <property type="entry name" value="BLL6612 PROTEIN"/>
    <property type="match status" value="1"/>
</dbReference>
<dbReference type="Gene3D" id="1.10.1740.10">
    <property type="match status" value="1"/>
</dbReference>
<feature type="compositionally biased region" description="Low complexity" evidence="5">
    <location>
        <begin position="95"/>
        <end position="120"/>
    </location>
</feature>
<keyword evidence="2" id="KW-0805">Transcription regulation</keyword>
<dbReference type="InterPro" id="IPR014284">
    <property type="entry name" value="RNA_pol_sigma-70_dom"/>
</dbReference>
<feature type="domain" description="DUF6596" evidence="8">
    <location>
        <begin position="207"/>
        <end position="305"/>
    </location>
</feature>
<dbReference type="Pfam" id="PF04542">
    <property type="entry name" value="Sigma70_r2"/>
    <property type="match status" value="1"/>
</dbReference>
<proteinExistence type="inferred from homology"/>
<feature type="region of interest" description="Disordered" evidence="5">
    <location>
        <begin position="80"/>
        <end position="127"/>
    </location>
</feature>
<organism evidence="9 10">
    <name type="scientific">Cellulosimicrobium cellulans</name>
    <name type="common">Arthrobacter luteus</name>
    <dbReference type="NCBI Taxonomy" id="1710"/>
    <lineage>
        <taxon>Bacteria</taxon>
        <taxon>Bacillati</taxon>
        <taxon>Actinomycetota</taxon>
        <taxon>Actinomycetes</taxon>
        <taxon>Micrococcales</taxon>
        <taxon>Promicromonosporaceae</taxon>
        <taxon>Cellulosimicrobium</taxon>
    </lineage>
</organism>
<keyword evidence="4" id="KW-0804">Transcription</keyword>
<dbReference type="InterPro" id="IPR013324">
    <property type="entry name" value="RNA_pol_sigma_r3/r4-like"/>
</dbReference>
<comment type="similarity">
    <text evidence="1">Belongs to the sigma-70 factor family. ECF subfamily.</text>
</comment>
<dbReference type="NCBIfam" id="TIGR02937">
    <property type="entry name" value="sigma70-ECF"/>
    <property type="match status" value="1"/>
</dbReference>
<dbReference type="SUPFAM" id="SSF88659">
    <property type="entry name" value="Sigma3 and sigma4 domains of RNA polymerase sigma factors"/>
    <property type="match status" value="1"/>
</dbReference>
<dbReference type="Pfam" id="PF20239">
    <property type="entry name" value="DUF6596"/>
    <property type="match status" value="1"/>
</dbReference>
<evidence type="ECO:0000313" key="10">
    <source>
        <dbReference type="Proteomes" id="UP000196228"/>
    </source>
</evidence>
<dbReference type="EMBL" id="CP021383">
    <property type="protein sequence ID" value="ARU51758.1"/>
    <property type="molecule type" value="Genomic_DNA"/>
</dbReference>
<dbReference type="GO" id="GO:0006352">
    <property type="term" value="P:DNA-templated transcription initiation"/>
    <property type="evidence" value="ECO:0007669"/>
    <property type="project" value="InterPro"/>
</dbReference>
<dbReference type="PANTHER" id="PTHR47756">
    <property type="entry name" value="BLL6612 PROTEIN-RELATED"/>
    <property type="match status" value="1"/>
</dbReference>
<keyword evidence="3" id="KW-0731">Sigma factor</keyword>
<dbReference type="SUPFAM" id="SSF88946">
    <property type="entry name" value="Sigma2 domain of RNA polymerase sigma factors"/>
    <property type="match status" value="1"/>
</dbReference>
<evidence type="ECO:0000256" key="3">
    <source>
        <dbReference type="ARBA" id="ARBA00023082"/>
    </source>
</evidence>
<dbReference type="KEGG" id="cceu:CBR64_09945"/>
<dbReference type="Pfam" id="PF08281">
    <property type="entry name" value="Sigma70_r4_2"/>
    <property type="match status" value="1"/>
</dbReference>
<feature type="compositionally biased region" description="Basic and acidic residues" evidence="5">
    <location>
        <begin position="80"/>
        <end position="93"/>
    </location>
</feature>
<sequence length="439" mass="46639">MTTTSPEPVDDLLRDLRPRVLGLLVRRCGDLADAEDALQEALLAAATRWPADGLPDDPRAWLVRVAERRLVDTVRADVARRRREETTARRDPASARLAPAGLTGAAGASPAPDAPDGVPGESRDGAGPGDVDDSLTLFFLCCHPDLPPASAVALTLRTVGGLTTAEIARAFGVPEATMTQRITRAKRSLAALDRPFATPGPGEWDARLAAVLRVLYVVFTEGHTATSGPSLRRADLSGEAIRLARTVHTLLPDDPEVGGLLALMLLTDARRDTRTGPRGELVPLAEQDRSRWDRTEIVEGVRIVTATLPHGLVGSYQVQAAVAALHAQAPSTDATDWERVLALYSVLERLDPSPHVTLNRAVAVAMVDGPRAGLALLAGLDDALATSHRLPAVRAHLLERAGETRAAVGQYVAAAAATPSPAERDYLTLRAARLRTALP</sequence>
<evidence type="ECO:0000259" key="7">
    <source>
        <dbReference type="Pfam" id="PF08281"/>
    </source>
</evidence>
<evidence type="ECO:0000259" key="6">
    <source>
        <dbReference type="Pfam" id="PF04542"/>
    </source>
</evidence>
<dbReference type="InterPro" id="IPR046531">
    <property type="entry name" value="DUF6596"/>
</dbReference>
<dbReference type="OrthoDB" id="9780299at2"/>